<gene>
    <name evidence="1" type="ORF">PHLGIDRAFT_121825</name>
</gene>
<dbReference type="SUPFAM" id="SSF52047">
    <property type="entry name" value="RNI-like"/>
    <property type="match status" value="1"/>
</dbReference>
<name>A0A0C3PD51_PHLG1</name>
<reference evidence="1 2" key="1">
    <citation type="journal article" date="2014" name="PLoS Genet.">
        <title>Analysis of the Phlebiopsis gigantea genome, transcriptome and secretome provides insight into its pioneer colonization strategies of wood.</title>
        <authorList>
            <person name="Hori C."/>
            <person name="Ishida T."/>
            <person name="Igarashi K."/>
            <person name="Samejima M."/>
            <person name="Suzuki H."/>
            <person name="Master E."/>
            <person name="Ferreira P."/>
            <person name="Ruiz-Duenas F.J."/>
            <person name="Held B."/>
            <person name="Canessa P."/>
            <person name="Larrondo L.F."/>
            <person name="Schmoll M."/>
            <person name="Druzhinina I.S."/>
            <person name="Kubicek C.P."/>
            <person name="Gaskell J.A."/>
            <person name="Kersten P."/>
            <person name="St John F."/>
            <person name="Glasner J."/>
            <person name="Sabat G."/>
            <person name="Splinter BonDurant S."/>
            <person name="Syed K."/>
            <person name="Yadav J."/>
            <person name="Mgbeahuruike A.C."/>
            <person name="Kovalchuk A."/>
            <person name="Asiegbu F.O."/>
            <person name="Lackner G."/>
            <person name="Hoffmeister D."/>
            <person name="Rencoret J."/>
            <person name="Gutierrez A."/>
            <person name="Sun H."/>
            <person name="Lindquist E."/>
            <person name="Barry K."/>
            <person name="Riley R."/>
            <person name="Grigoriev I.V."/>
            <person name="Henrissat B."/>
            <person name="Kues U."/>
            <person name="Berka R.M."/>
            <person name="Martinez A.T."/>
            <person name="Covert S.F."/>
            <person name="Blanchette R.A."/>
            <person name="Cullen D."/>
        </authorList>
    </citation>
    <scope>NUCLEOTIDE SEQUENCE [LARGE SCALE GENOMIC DNA]</scope>
    <source>
        <strain evidence="1 2">11061_1 CR5-6</strain>
    </source>
</reference>
<keyword evidence="2" id="KW-1185">Reference proteome</keyword>
<organism evidence="1 2">
    <name type="scientific">Phlebiopsis gigantea (strain 11061_1 CR5-6)</name>
    <name type="common">White-rot fungus</name>
    <name type="synonym">Peniophora gigantea</name>
    <dbReference type="NCBI Taxonomy" id="745531"/>
    <lineage>
        <taxon>Eukaryota</taxon>
        <taxon>Fungi</taxon>
        <taxon>Dikarya</taxon>
        <taxon>Basidiomycota</taxon>
        <taxon>Agaricomycotina</taxon>
        <taxon>Agaricomycetes</taxon>
        <taxon>Polyporales</taxon>
        <taxon>Phanerochaetaceae</taxon>
        <taxon>Phlebiopsis</taxon>
    </lineage>
</organism>
<dbReference type="HOGENOM" id="CLU_627154_0_0_1"/>
<evidence type="ECO:0000313" key="1">
    <source>
        <dbReference type="EMBL" id="KIP03158.1"/>
    </source>
</evidence>
<evidence type="ECO:0000313" key="2">
    <source>
        <dbReference type="Proteomes" id="UP000053257"/>
    </source>
</evidence>
<dbReference type="AlphaFoldDB" id="A0A0C3PD51"/>
<dbReference type="Proteomes" id="UP000053257">
    <property type="component" value="Unassembled WGS sequence"/>
</dbReference>
<accession>A0A0C3PD51</accession>
<proteinExistence type="predicted"/>
<dbReference type="EMBL" id="KN840630">
    <property type="protein sequence ID" value="KIP03158.1"/>
    <property type="molecule type" value="Genomic_DNA"/>
</dbReference>
<protein>
    <submittedName>
        <fullName evidence="1">Uncharacterized protein</fullName>
    </submittedName>
</protein>
<sequence>MHQLPTEILYHVLGCLRRQEFDIDYHALRQSTLVCGERLPIARRYLFSQVSVRQGNPARDLTSFVEFLNAKPGLISAVETLRVYPNISSRAPLPVDDLLTALTLLSRIHHLNLSGNVLPSLPSDHAARLSIPSLTLSMMVVGWSTRVYGLSTTFSFLRFFANVGELCLHFATDRYQDDLNSILPSIPDLSGLEVSSLLLNSNIIARDMLLTVCQQAHLLDSLNKLDVSINTSSTAILLSEVLSAKLCAVRELTLSFNSARPLEVAENAPQMLQESIMAHLQPVLRVLHTLRTFRLLSRGTSLGSPFWEKTCPGLLSSLPPGIAAIHLYVDTRNFPLIKLHPSRPRCRVFPLEMAELEAALGRHEKLTDVYVYVTCPEELTRELPAMLAGSKRRLLDVLRFFTGIRRLVVRAICFDYSYGDWQNPTPSLSPPSSPSAL</sequence>